<sequence length="428" mass="48357">MKKILLALLITLILFNCKKRGEDIDPIDLETHPATYSNKIVLNEPRIMEDSVRISWSVLDTANFVSYNLLRRDDAGESLTVIKQFYKKDETAVTDYDVPYSPTVQYQVIGNLSSGKSVASNVITYSRNAIQSLKIAPFDIIYSDNLLYFFEKNGKISIYNTNGVLNKTIATEATIGYCDFGIYNGKKELYVPRNDGWVFVYDAISLEKITQVSTGLTNSCVVYYNNNLYVSTSAWTNRPIKVVSRASGNLISETGDFDITRFKRIPNSSLELIEISINIGPVDQDYYKFTADGRFVSHSDDRYHGDYPLDHKIFEFFPDGSKYITSSTGAIYNKDMTYLASLPRGNLFFTTFSINQSENLIYAGCQTKNIKVYTADNFNEVKTIRTKAYPYKIFDTGNQLLCLSSTKAVTCNYCSSPVANLVIEKISK</sequence>
<protein>
    <submittedName>
        <fullName evidence="1">Uncharacterized protein</fullName>
    </submittedName>
</protein>
<dbReference type="EMBL" id="SMFL01000005">
    <property type="protein sequence ID" value="TDE14804.1"/>
    <property type="molecule type" value="Genomic_DNA"/>
</dbReference>
<organism evidence="1 2">
    <name type="scientific">Dyadobacter psychrotolerans</name>
    <dbReference type="NCBI Taxonomy" id="2541721"/>
    <lineage>
        <taxon>Bacteria</taxon>
        <taxon>Pseudomonadati</taxon>
        <taxon>Bacteroidota</taxon>
        <taxon>Cytophagia</taxon>
        <taxon>Cytophagales</taxon>
        <taxon>Spirosomataceae</taxon>
        <taxon>Dyadobacter</taxon>
    </lineage>
</organism>
<evidence type="ECO:0000313" key="1">
    <source>
        <dbReference type="EMBL" id="TDE14804.1"/>
    </source>
</evidence>
<gene>
    <name evidence="1" type="ORF">E0F88_16605</name>
</gene>
<dbReference type="OrthoDB" id="1401957at2"/>
<dbReference type="RefSeq" id="WP_131959388.1">
    <property type="nucleotide sequence ID" value="NZ_SMFL01000005.1"/>
</dbReference>
<accession>A0A4R5DR90</accession>
<name>A0A4R5DR90_9BACT</name>
<proteinExistence type="predicted"/>
<evidence type="ECO:0000313" key="2">
    <source>
        <dbReference type="Proteomes" id="UP000294850"/>
    </source>
</evidence>
<dbReference type="InterPro" id="IPR015943">
    <property type="entry name" value="WD40/YVTN_repeat-like_dom_sf"/>
</dbReference>
<dbReference type="AlphaFoldDB" id="A0A4R5DR90"/>
<dbReference type="SUPFAM" id="SSF50998">
    <property type="entry name" value="Quinoprotein alcohol dehydrogenase-like"/>
    <property type="match status" value="1"/>
</dbReference>
<reference evidence="1 2" key="1">
    <citation type="submission" date="2019-03" db="EMBL/GenBank/DDBJ databases">
        <title>Dyadobacter AR-3-6 sp. nov., isolated from arctic soil.</title>
        <authorList>
            <person name="Chaudhary D.K."/>
        </authorList>
    </citation>
    <scope>NUCLEOTIDE SEQUENCE [LARGE SCALE GENOMIC DNA]</scope>
    <source>
        <strain evidence="1 2">AR-3-6</strain>
    </source>
</reference>
<dbReference type="Gene3D" id="2.130.10.10">
    <property type="entry name" value="YVTN repeat-like/Quinoprotein amine dehydrogenase"/>
    <property type="match status" value="1"/>
</dbReference>
<dbReference type="Proteomes" id="UP000294850">
    <property type="component" value="Unassembled WGS sequence"/>
</dbReference>
<dbReference type="InterPro" id="IPR011047">
    <property type="entry name" value="Quinoprotein_ADH-like_sf"/>
</dbReference>
<keyword evidence="2" id="KW-1185">Reference proteome</keyword>
<comment type="caution">
    <text evidence="1">The sequence shown here is derived from an EMBL/GenBank/DDBJ whole genome shotgun (WGS) entry which is preliminary data.</text>
</comment>